<comment type="caution">
    <text evidence="1">The sequence shown here is derived from an EMBL/GenBank/DDBJ whole genome shotgun (WGS) entry which is preliminary data.</text>
</comment>
<evidence type="ECO:0000313" key="1">
    <source>
        <dbReference type="EMBL" id="ODN41141.1"/>
    </source>
</evidence>
<sequence length="70" mass="8154">MQKEVGNKTLGGYLRKIDLLCEELKLSYQVEKDGKEYAVNIFRGYVRIRVTSFTKQAKSLVFVYKLVFLS</sequence>
<dbReference type="RefSeq" id="WP_069314414.1">
    <property type="nucleotide sequence ID" value="NZ_MDTU01000006.1"/>
</dbReference>
<evidence type="ECO:0000313" key="2">
    <source>
        <dbReference type="Proteomes" id="UP000094329"/>
    </source>
</evidence>
<gene>
    <name evidence="1" type="ORF">BGC07_17865</name>
</gene>
<dbReference type="Proteomes" id="UP000094329">
    <property type="component" value="Unassembled WGS sequence"/>
</dbReference>
<accession>A0ABX2ZX16</accession>
<organism evidence="1 2">
    <name type="scientific">Piscirickettsia litoralis</name>
    <dbReference type="NCBI Taxonomy" id="1891921"/>
    <lineage>
        <taxon>Bacteria</taxon>
        <taxon>Pseudomonadati</taxon>
        <taxon>Pseudomonadota</taxon>
        <taxon>Gammaproteobacteria</taxon>
        <taxon>Thiotrichales</taxon>
        <taxon>Piscirickettsiaceae</taxon>
        <taxon>Piscirickettsia</taxon>
    </lineage>
</organism>
<reference evidence="1 2" key="1">
    <citation type="submission" date="2016-08" db="EMBL/GenBank/DDBJ databases">
        <title>Draft genome sequence of Candidatus Piscirickettsia litoralis, from seawater.</title>
        <authorList>
            <person name="Wan X."/>
            <person name="Lee A.J."/>
            <person name="Hou S."/>
            <person name="Donachie S.P."/>
        </authorList>
    </citation>
    <scope>NUCLEOTIDE SEQUENCE [LARGE SCALE GENOMIC DNA]</scope>
    <source>
        <strain evidence="1 2">Y2</strain>
    </source>
</reference>
<name>A0ABX2ZX16_9GAMM</name>
<keyword evidence="2" id="KW-1185">Reference proteome</keyword>
<dbReference type="EMBL" id="MDTU01000006">
    <property type="protein sequence ID" value="ODN41141.1"/>
    <property type="molecule type" value="Genomic_DNA"/>
</dbReference>
<protein>
    <submittedName>
        <fullName evidence="1">Uncharacterized protein</fullName>
    </submittedName>
</protein>
<proteinExistence type="predicted"/>